<keyword evidence="4" id="KW-1185">Reference proteome</keyword>
<name>A0A6N7XQZ0_9ACTN</name>
<evidence type="ECO:0000313" key="4">
    <source>
        <dbReference type="Proteomes" id="UP000469325"/>
    </source>
</evidence>
<dbReference type="AlphaFoldDB" id="A0A6N7XQZ0"/>
<evidence type="ECO:0000256" key="1">
    <source>
        <dbReference type="SAM" id="MobiDB-lite"/>
    </source>
</evidence>
<evidence type="ECO:0000313" key="3">
    <source>
        <dbReference type="EMBL" id="MST73384.1"/>
    </source>
</evidence>
<gene>
    <name evidence="3" type="ORF">FYJ68_09770</name>
</gene>
<sequence length="162" mass="17535">MHAKASDHQCFIDVLIPTASVIVEQKGIGHDLSKAEVRQGCPVTPSQLALAYTEGLPLSQMPHYVIASNFAEMWVYDTERDPLCKGEPLVIALEDLPKNLPAIQFLAGRGQAPETIQKAVFVEAERIMGRIHEAVARSFSRQPASTATTRRSTTPSAPSAAA</sequence>
<feature type="region of interest" description="Disordered" evidence="1">
    <location>
        <begin position="138"/>
        <end position="162"/>
    </location>
</feature>
<accession>A0A6N7XQZ0</accession>
<reference evidence="3 4" key="1">
    <citation type="submission" date="2019-08" db="EMBL/GenBank/DDBJ databases">
        <title>In-depth cultivation of the pig gut microbiome towards novel bacterial diversity and tailored functional studies.</title>
        <authorList>
            <person name="Wylensek D."/>
            <person name="Hitch T.C.A."/>
            <person name="Clavel T."/>
        </authorList>
    </citation>
    <scope>NUCLEOTIDE SEQUENCE [LARGE SCALE GENOMIC DNA]</scope>
    <source>
        <strain evidence="3 4">CA-Schmier-601-WT-1</strain>
    </source>
</reference>
<comment type="caution">
    <text evidence="3">The sequence shown here is derived from an EMBL/GenBank/DDBJ whole genome shotgun (WGS) entry which is preliminary data.</text>
</comment>
<feature type="domain" description="MmeI-like N-terminal" evidence="2">
    <location>
        <begin position="7"/>
        <end position="135"/>
    </location>
</feature>
<protein>
    <recommendedName>
        <fullName evidence="2">MmeI-like N-terminal domain-containing protein</fullName>
    </recommendedName>
</protein>
<dbReference type="EMBL" id="VUNC01000009">
    <property type="protein sequence ID" value="MST73384.1"/>
    <property type="molecule type" value="Genomic_DNA"/>
</dbReference>
<evidence type="ECO:0000259" key="2">
    <source>
        <dbReference type="Pfam" id="PF20464"/>
    </source>
</evidence>
<feature type="compositionally biased region" description="Low complexity" evidence="1">
    <location>
        <begin position="140"/>
        <end position="162"/>
    </location>
</feature>
<dbReference type="Pfam" id="PF20464">
    <property type="entry name" value="MmeI_N"/>
    <property type="match status" value="1"/>
</dbReference>
<dbReference type="InterPro" id="IPR046817">
    <property type="entry name" value="MmeI_N"/>
</dbReference>
<dbReference type="Proteomes" id="UP000469325">
    <property type="component" value="Unassembled WGS sequence"/>
</dbReference>
<proteinExistence type="predicted"/>
<organism evidence="3 4">
    <name type="scientific">Olsenella porci</name>
    <dbReference type="NCBI Taxonomy" id="2652279"/>
    <lineage>
        <taxon>Bacteria</taxon>
        <taxon>Bacillati</taxon>
        <taxon>Actinomycetota</taxon>
        <taxon>Coriobacteriia</taxon>
        <taxon>Coriobacteriales</taxon>
        <taxon>Atopobiaceae</taxon>
        <taxon>Olsenella</taxon>
    </lineage>
</organism>